<dbReference type="Pfam" id="PF13205">
    <property type="entry name" value="Big_5"/>
    <property type="match status" value="1"/>
</dbReference>
<comment type="caution">
    <text evidence="4">The sequence shown here is derived from an EMBL/GenBank/DDBJ whole genome shotgun (WGS) entry which is preliminary data.</text>
</comment>
<evidence type="ECO:0000313" key="5">
    <source>
        <dbReference type="Proteomes" id="UP000075374"/>
    </source>
</evidence>
<protein>
    <submittedName>
        <fullName evidence="4">Beta-N-acetylglucosaminidase</fullName>
        <ecNumber evidence="4">3.2.1.96</ecNumber>
    </submittedName>
</protein>
<keyword evidence="1 2" id="KW-0732">Signal</keyword>
<dbReference type="Gene3D" id="2.60.40.1220">
    <property type="match status" value="1"/>
</dbReference>
<dbReference type="PATRIC" id="fig|1121305.3.peg.900"/>
<dbReference type="Gene3D" id="1.10.530.10">
    <property type="match status" value="1"/>
</dbReference>
<dbReference type="GO" id="GO:0033925">
    <property type="term" value="F:mannosyl-glycoprotein endo-beta-N-acetylglucosaminidase activity"/>
    <property type="evidence" value="ECO:0007669"/>
    <property type="project" value="UniProtKB-EC"/>
</dbReference>
<feature type="signal peptide" evidence="2">
    <location>
        <begin position="1"/>
        <end position="26"/>
    </location>
</feature>
<dbReference type="RefSeq" id="WP_242862611.1">
    <property type="nucleotide sequence ID" value="NZ_LTBB01000003.1"/>
</dbReference>
<name>A0A151APS9_9CLOT</name>
<dbReference type="STRING" id="1121305.CLCOL_08850"/>
<dbReference type="Proteomes" id="UP000075374">
    <property type="component" value="Unassembled WGS sequence"/>
</dbReference>
<proteinExistence type="predicted"/>
<evidence type="ECO:0000256" key="2">
    <source>
        <dbReference type="SAM" id="SignalP"/>
    </source>
</evidence>
<dbReference type="GO" id="GO:0004040">
    <property type="term" value="F:amidase activity"/>
    <property type="evidence" value="ECO:0007669"/>
    <property type="project" value="InterPro"/>
</dbReference>
<organism evidence="4 5">
    <name type="scientific">Clostridium colicanis DSM 13634</name>
    <dbReference type="NCBI Taxonomy" id="1121305"/>
    <lineage>
        <taxon>Bacteria</taxon>
        <taxon>Bacillati</taxon>
        <taxon>Bacillota</taxon>
        <taxon>Clostridia</taxon>
        <taxon>Eubacteriales</taxon>
        <taxon>Clostridiaceae</taxon>
        <taxon>Clostridium</taxon>
    </lineage>
</organism>
<dbReference type="SMART" id="SM00047">
    <property type="entry name" value="LYZ2"/>
    <property type="match status" value="1"/>
</dbReference>
<feature type="domain" description="Mannosyl-glycoprotein endo-beta-N-acetylglucosamidase-like" evidence="3">
    <location>
        <begin position="345"/>
        <end position="505"/>
    </location>
</feature>
<feature type="chain" id="PRO_5007577749" evidence="2">
    <location>
        <begin position="27"/>
        <end position="514"/>
    </location>
</feature>
<keyword evidence="5" id="KW-1185">Reference proteome</keyword>
<reference evidence="4 5" key="1">
    <citation type="submission" date="2016-02" db="EMBL/GenBank/DDBJ databases">
        <title>Genome sequence of Clostridium colicanis DSM 13634.</title>
        <authorList>
            <person name="Poehlein A."/>
            <person name="Daniel R."/>
        </authorList>
    </citation>
    <scope>NUCLEOTIDE SEQUENCE [LARGE SCALE GENOMIC DNA]</scope>
    <source>
        <strain evidence="4 5">DSM 13634</strain>
    </source>
</reference>
<dbReference type="EMBL" id="LTBB01000003">
    <property type="protein sequence ID" value="KYH29654.1"/>
    <property type="molecule type" value="Genomic_DNA"/>
</dbReference>
<gene>
    <name evidence="4" type="primary">lytD</name>
    <name evidence="4" type="ORF">CLCOL_08850</name>
</gene>
<dbReference type="InterPro" id="IPR014755">
    <property type="entry name" value="Cu-Rt/internalin_Ig-like"/>
</dbReference>
<evidence type="ECO:0000313" key="4">
    <source>
        <dbReference type="EMBL" id="KYH29654.1"/>
    </source>
</evidence>
<evidence type="ECO:0000256" key="1">
    <source>
        <dbReference type="ARBA" id="ARBA00022729"/>
    </source>
</evidence>
<evidence type="ECO:0000259" key="3">
    <source>
        <dbReference type="SMART" id="SM00047"/>
    </source>
</evidence>
<dbReference type="InterPro" id="IPR002901">
    <property type="entry name" value="MGlyc_endo_b_GlcNAc-like_dom"/>
</dbReference>
<keyword evidence="4" id="KW-0326">Glycosidase</keyword>
<dbReference type="AlphaFoldDB" id="A0A151APS9"/>
<keyword evidence="4" id="KW-0378">Hydrolase</keyword>
<accession>A0A151APS9</accession>
<dbReference type="EC" id="3.2.1.96" evidence="4"/>
<dbReference type="InterPro" id="IPR032812">
    <property type="entry name" value="SbsA_Ig"/>
</dbReference>
<sequence length="514" mass="58286">MRRVLNIAKTVMIAALFLSMPITAFAAGEEVVNMPTKQEVSITKPWTAKFNLELDVNTINDKNILVKDSKGNNIKVTVVPGKDPKTITIYPPTGGYIPGESYSLELSKAIKNKNGKNLSKVTKMSFKTSNQYEDSTNYSSLPSIKGIEILNQPILQNKGTSFRITPNSSEDVQYRVYLFKYPDETYDNPNTYSNTSYIELTNGYTNVFGTSTPYIFTKQDGFNTGKYKLLVYIKGKGRVGQNKDTNTDFDNYYSTYFRVIDKDITKDSSSNATISYIKYDKTLEQAALEEYSEGAPVYSEKTGWMRPSKEIIKYYMNPYNFLDEYYKDAFLKLSYMEIPASDLNNVLKGKGVLEGKGAVFLQAAKENNINPIYLIGHALLETGNGTSSLATGVTVTSVDGVKLPKPQKVYNMFGIKAIDSDPVKYGSEYAYKQGWFTVDKAILGGAKYISNDYISNPKYNQDTIYKMRWNYILRWHQYATDIGWVRKQIARINFSKIIEQCKNVKPIFEIPQFK</sequence>
<dbReference type="Pfam" id="PF01832">
    <property type="entry name" value="Glucosaminidase"/>
    <property type="match status" value="1"/>
</dbReference>